<keyword evidence="2" id="KW-0472">Membrane</keyword>
<evidence type="ECO:0000313" key="3">
    <source>
        <dbReference type="EMBL" id="HGZ42407.1"/>
    </source>
</evidence>
<feature type="transmembrane region" description="Helical" evidence="2">
    <location>
        <begin position="918"/>
        <end position="943"/>
    </location>
</feature>
<feature type="transmembrane region" description="Helical" evidence="2">
    <location>
        <begin position="893"/>
        <end position="912"/>
    </location>
</feature>
<dbReference type="GO" id="GO:0005886">
    <property type="term" value="C:plasma membrane"/>
    <property type="evidence" value="ECO:0007669"/>
    <property type="project" value="TreeGrafter"/>
</dbReference>
<feature type="transmembrane region" description="Helical" evidence="2">
    <location>
        <begin position="12"/>
        <end position="29"/>
    </location>
</feature>
<feature type="transmembrane region" description="Helical" evidence="2">
    <location>
        <begin position="430"/>
        <end position="452"/>
    </location>
</feature>
<dbReference type="Gene3D" id="3.30.70.1430">
    <property type="entry name" value="Multidrug efflux transporter AcrB pore domain"/>
    <property type="match status" value="2"/>
</dbReference>
<accession>A0A832HZT0</accession>
<comment type="caution">
    <text evidence="3">The sequence shown here is derived from an EMBL/GenBank/DDBJ whole genome shotgun (WGS) entry which is preliminary data.</text>
</comment>
<dbReference type="Pfam" id="PF00873">
    <property type="entry name" value="ACR_tran"/>
    <property type="match status" value="1"/>
</dbReference>
<name>A0A832HZT0_UNCEI</name>
<dbReference type="SUPFAM" id="SSF82714">
    <property type="entry name" value="Multidrug efflux transporter AcrB TolC docking domain, DN and DC subdomains"/>
    <property type="match status" value="2"/>
</dbReference>
<feature type="transmembrane region" description="Helical" evidence="2">
    <location>
        <begin position="964"/>
        <end position="983"/>
    </location>
</feature>
<dbReference type="PANTHER" id="PTHR32063:SF0">
    <property type="entry name" value="SWARMING MOTILITY PROTEIN SWRC"/>
    <property type="match status" value="1"/>
</dbReference>
<dbReference type="GO" id="GO:0042910">
    <property type="term" value="F:xenobiotic transmembrane transporter activity"/>
    <property type="evidence" value="ECO:0007669"/>
    <property type="project" value="TreeGrafter"/>
</dbReference>
<gene>
    <name evidence="3" type="ORF">ENR23_03090</name>
</gene>
<feature type="transmembrane region" description="Helical" evidence="2">
    <location>
        <begin position="863"/>
        <end position="881"/>
    </location>
</feature>
<dbReference type="Gene3D" id="1.20.1640.10">
    <property type="entry name" value="Multidrug efflux transporter AcrB transmembrane domain"/>
    <property type="match status" value="2"/>
</dbReference>
<keyword evidence="2" id="KW-1133">Transmembrane helix</keyword>
<feature type="transmembrane region" description="Helical" evidence="2">
    <location>
        <begin position="995"/>
        <end position="1021"/>
    </location>
</feature>
<evidence type="ECO:0000256" key="1">
    <source>
        <dbReference type="SAM" id="MobiDB-lite"/>
    </source>
</evidence>
<feature type="transmembrane region" description="Helical" evidence="2">
    <location>
        <begin position="458"/>
        <end position="480"/>
    </location>
</feature>
<sequence length="1073" mass="116197">MFLSDLSIKKPVLATMMILTLVVLGIFSYRRLAVDQWPEVEFPFTAITTEWPGASPESVEREVTRVIEEEVNSVEGVKRIFSFSNEGYSQVFIEFELDTRIMDAVSDVRAKIDGIRRELPDDIEPPVIARFDPGSEPIMTFAVRGEGWTLRDLTRLAEEDISRHLQNIRGVGSVTVVGGLRREIHVLLLPDRMEALGVSPDMVVAALRRENADVPAGRIERGAREDLVRIKGRIADPREFANVTVTVRHGVPVRLGQVARIEDAAEEERDAAYVEGRRAVALEVRKVSGGNTVDIADEVNAAVAEINRELPRGASLVPVQDNSVWIRHSVEDVQKTLLEGAILTVLIVFLFLNSWRSTVITGLTLPVSVISAFFAFYAFGFTLNLMTLMALSLVIGILIDDAIVVRENIVRHLERGEDHFTAARHGTAEIGFAVLATSLSIVAVFVPVAFMGGIVGKFFYQFGIVIAFAVLVSLFVSFTLDPMLSSRWYDPQAEGHVQKGPVGRTLARFNAWFESVGLRYRDVIGWALRHRVLTLGIATAAIVAAFALPALGLVGGAFMPRSDEERTVVAIETPVGSSLEYTAAKGLEIARYLESRPEVAYTYLSVGGAAQNNAVHKGQIYVQMVPRKERRLSQQAFETDIRRVLPRFAGVESRVLLTGAVGGSQAPIQLYVHGPELARLQELSDLAIAKLRDVPGLVELKSSLEGRKPEFVVDVNRALAADVGLSVGQVGASLRPVLAGEKAGDWEDPSGLSHDVVVRLAPEARTSRDDLARIPIPTAQVDAATGKPVMVPLGQVATLRRGGAPDQIDRRDLERVATIEGNFQGRALTDVVRDAEARLAEIELPPGYAFRFGGEQADFVETVGYMVESLLLAVVFLYLILASQFGSLLKPLAIMLSLPLSLVGVMGALALTGGTLNIMSMIGIIMLMGLVTKNAILLVDFVNQARERGAERAAALVDAGQLRLRPIVMTTLAMIFGMLPTALASGAGGEFRAPMAHAVIGGLVTSTLLTLIVVPVVYTYLDDFGAWAGARIRRWTSAPESDAPPHAAPEPAPGRGGEPAPVPVARLAGPSEA</sequence>
<feature type="transmembrane region" description="Helical" evidence="2">
    <location>
        <begin position="385"/>
        <end position="405"/>
    </location>
</feature>
<dbReference type="Gene3D" id="3.30.2090.10">
    <property type="entry name" value="Multidrug efflux transporter AcrB TolC docking domain, DN and DC subdomains"/>
    <property type="match status" value="2"/>
</dbReference>
<keyword evidence="2" id="KW-0812">Transmembrane</keyword>
<dbReference type="Gene3D" id="3.30.70.1320">
    <property type="entry name" value="Multidrug efflux transporter AcrB pore domain like"/>
    <property type="match status" value="1"/>
</dbReference>
<dbReference type="EMBL" id="DSQF01000004">
    <property type="protein sequence ID" value="HGZ42407.1"/>
    <property type="molecule type" value="Genomic_DNA"/>
</dbReference>
<dbReference type="PANTHER" id="PTHR32063">
    <property type="match status" value="1"/>
</dbReference>
<evidence type="ECO:0000256" key="2">
    <source>
        <dbReference type="SAM" id="Phobius"/>
    </source>
</evidence>
<feature type="transmembrane region" description="Helical" evidence="2">
    <location>
        <begin position="336"/>
        <end position="352"/>
    </location>
</feature>
<proteinExistence type="predicted"/>
<organism evidence="3">
    <name type="scientific">Eiseniibacteriota bacterium</name>
    <dbReference type="NCBI Taxonomy" id="2212470"/>
    <lineage>
        <taxon>Bacteria</taxon>
        <taxon>Candidatus Eiseniibacteriota</taxon>
    </lineage>
</organism>
<dbReference type="PRINTS" id="PR00702">
    <property type="entry name" value="ACRIFLAVINRP"/>
</dbReference>
<feature type="region of interest" description="Disordered" evidence="1">
    <location>
        <begin position="1037"/>
        <end position="1073"/>
    </location>
</feature>
<dbReference type="AlphaFoldDB" id="A0A832HZT0"/>
<reference evidence="3" key="1">
    <citation type="journal article" date="2020" name="mSystems">
        <title>Genome- and Community-Level Interaction Insights into Carbon Utilization and Element Cycling Functions of Hydrothermarchaeota in Hydrothermal Sediment.</title>
        <authorList>
            <person name="Zhou Z."/>
            <person name="Liu Y."/>
            <person name="Xu W."/>
            <person name="Pan J."/>
            <person name="Luo Z.H."/>
            <person name="Li M."/>
        </authorList>
    </citation>
    <scope>NUCLEOTIDE SEQUENCE [LARGE SCALE GENOMIC DNA]</scope>
    <source>
        <strain evidence="3">SpSt-381</strain>
    </source>
</reference>
<dbReference type="SUPFAM" id="SSF82866">
    <property type="entry name" value="Multidrug efflux transporter AcrB transmembrane domain"/>
    <property type="match status" value="2"/>
</dbReference>
<dbReference type="Gene3D" id="3.30.70.1440">
    <property type="entry name" value="Multidrug efflux transporter AcrB pore domain"/>
    <property type="match status" value="1"/>
</dbReference>
<dbReference type="InterPro" id="IPR001036">
    <property type="entry name" value="Acrflvin-R"/>
</dbReference>
<protein>
    <submittedName>
        <fullName evidence="3">Efflux RND transporter permease subunit</fullName>
    </submittedName>
</protein>
<dbReference type="InterPro" id="IPR027463">
    <property type="entry name" value="AcrB_DN_DC_subdom"/>
</dbReference>
<dbReference type="SUPFAM" id="SSF82693">
    <property type="entry name" value="Multidrug efflux transporter AcrB pore domain, PN1, PN2, PC1 and PC2 subdomains"/>
    <property type="match status" value="3"/>
</dbReference>
<feature type="transmembrane region" description="Helical" evidence="2">
    <location>
        <begin position="532"/>
        <end position="559"/>
    </location>
</feature>